<evidence type="ECO:0000313" key="10">
    <source>
        <dbReference type="EMBL" id="THD10272.1"/>
    </source>
</evidence>
<protein>
    <submittedName>
        <fullName evidence="10">2-epi-5-epi-valiolone synthase</fullName>
    </submittedName>
</protein>
<dbReference type="GO" id="GO:0009073">
    <property type="term" value="P:aromatic amino acid family biosynthetic process"/>
    <property type="evidence" value="ECO:0007669"/>
    <property type="project" value="InterPro"/>
</dbReference>
<evidence type="ECO:0000256" key="6">
    <source>
        <dbReference type="ARBA" id="ARBA00023239"/>
    </source>
</evidence>
<dbReference type="GO" id="GO:0046872">
    <property type="term" value="F:metal ion binding"/>
    <property type="evidence" value="ECO:0007669"/>
    <property type="project" value="UniProtKB-KW"/>
</dbReference>
<evidence type="ECO:0000313" key="11">
    <source>
        <dbReference type="Proteomes" id="UP000306317"/>
    </source>
</evidence>
<organism evidence="10 11">
    <name type="scientific">Rhodanobacter lindaniclasticus</name>
    <dbReference type="NCBI Taxonomy" id="75310"/>
    <lineage>
        <taxon>Bacteria</taxon>
        <taxon>Pseudomonadati</taxon>
        <taxon>Pseudomonadota</taxon>
        <taxon>Gammaproteobacteria</taxon>
        <taxon>Lysobacterales</taxon>
        <taxon>Rhodanobacteraceae</taxon>
        <taxon>Rhodanobacter</taxon>
    </lineage>
</organism>
<dbReference type="Pfam" id="PF24621">
    <property type="entry name" value="DHQS_C"/>
    <property type="match status" value="1"/>
</dbReference>
<evidence type="ECO:0000256" key="3">
    <source>
        <dbReference type="ARBA" id="ARBA00022723"/>
    </source>
</evidence>
<name>A0A4S3KMX5_9GAMM</name>
<keyword evidence="7" id="KW-0170">Cobalt</keyword>
<evidence type="ECO:0000256" key="7">
    <source>
        <dbReference type="ARBA" id="ARBA00023285"/>
    </source>
</evidence>
<evidence type="ECO:0000256" key="4">
    <source>
        <dbReference type="ARBA" id="ARBA00022741"/>
    </source>
</evidence>
<dbReference type="GO" id="GO:0000166">
    <property type="term" value="F:nucleotide binding"/>
    <property type="evidence" value="ECO:0007669"/>
    <property type="project" value="UniProtKB-KW"/>
</dbReference>
<sequence length="382" mass="41809">MNAAATRWRVSETRRVEYELCNVADVFDPACDALLADGRRAGGRRFVVVDEVVLRHHGARLAAYFAQHGVTARIVPLPGGEGGKTMETWQHLLRTLDEFPIHRRDEPILAIGGGVLTDVVGFAASSYRRGVPHIKVPTTLMGYVDAAVGIKTAINFNGRKNRLGSFEPPRRVLLDRRLLRTLPPRHLRNGVCEIVKLAVIKDAALFILLERHGAASIAGAFQGEAGGAILDRAIDDMLQELAPNLFEDELARVADFGHTFSYGLETRHEDHLLHGEAVLLDILVSVAIAHARGLLADAAAARILALVERLGLAPPLELLDATLMWQSLLDRVEHRNGAQRVPLPTAVGTGVFVNDIRRGELADAIATLQCWTRPTHDRIAEC</sequence>
<dbReference type="CDD" id="cd08199">
    <property type="entry name" value="EEVS"/>
    <property type="match status" value="1"/>
</dbReference>
<feature type="domain" description="3-dehydroquinate synthase N-terminal" evidence="8">
    <location>
        <begin position="76"/>
        <end position="188"/>
    </location>
</feature>
<dbReference type="GO" id="GO:0003856">
    <property type="term" value="F:3-dehydroquinate synthase activity"/>
    <property type="evidence" value="ECO:0007669"/>
    <property type="project" value="TreeGrafter"/>
</dbReference>
<dbReference type="RefSeq" id="WP_136256652.1">
    <property type="nucleotide sequence ID" value="NZ_MWIO01000001.1"/>
</dbReference>
<feature type="domain" description="3-dehydroquinate synthase C-terminal" evidence="9">
    <location>
        <begin position="190"/>
        <end position="316"/>
    </location>
</feature>
<comment type="cofactor">
    <cofactor evidence="1">
        <name>NAD(+)</name>
        <dbReference type="ChEBI" id="CHEBI:57540"/>
    </cofactor>
</comment>
<dbReference type="Gene3D" id="3.40.50.1970">
    <property type="match status" value="1"/>
</dbReference>
<dbReference type="InterPro" id="IPR030960">
    <property type="entry name" value="DHQS/DOIS_N"/>
</dbReference>
<evidence type="ECO:0000256" key="5">
    <source>
        <dbReference type="ARBA" id="ARBA00023027"/>
    </source>
</evidence>
<accession>A0A4S3KMX5</accession>
<proteinExistence type="predicted"/>
<dbReference type="GO" id="GO:0017000">
    <property type="term" value="P:antibiotic biosynthetic process"/>
    <property type="evidence" value="ECO:0007669"/>
    <property type="project" value="InterPro"/>
</dbReference>
<evidence type="ECO:0000259" key="9">
    <source>
        <dbReference type="Pfam" id="PF24621"/>
    </source>
</evidence>
<comment type="cofactor">
    <cofactor evidence="2">
        <name>Co(2+)</name>
        <dbReference type="ChEBI" id="CHEBI:48828"/>
    </cofactor>
</comment>
<keyword evidence="3" id="KW-0479">Metal-binding</keyword>
<keyword evidence="6" id="KW-0456">Lyase</keyword>
<reference evidence="10 11" key="1">
    <citation type="submission" date="2017-02" db="EMBL/GenBank/DDBJ databases">
        <title>Whole genome sequencing of Rhodanobacter lindaniclasticus DSM 17932.</title>
        <authorList>
            <person name="Kumar S."/>
            <person name="Patil P."/>
            <person name="Patil P.B."/>
        </authorList>
    </citation>
    <scope>NUCLEOTIDE SEQUENCE [LARGE SCALE GENOMIC DNA]</scope>
    <source>
        <strain evidence="10 11">DSM 17932</strain>
    </source>
</reference>
<keyword evidence="11" id="KW-1185">Reference proteome</keyword>
<dbReference type="InterPro" id="IPR030963">
    <property type="entry name" value="DHQ_synth_fam"/>
</dbReference>
<dbReference type="Pfam" id="PF01761">
    <property type="entry name" value="DHQ_synthase"/>
    <property type="match status" value="1"/>
</dbReference>
<dbReference type="PANTHER" id="PTHR43622:SF3">
    <property type="entry name" value="2-EPI-5-EPI-VALIOLONE SYNTHASE"/>
    <property type="match status" value="1"/>
</dbReference>
<dbReference type="Gene3D" id="1.20.1090.10">
    <property type="entry name" value="Dehydroquinate synthase-like - alpha domain"/>
    <property type="match status" value="1"/>
</dbReference>
<dbReference type="OrthoDB" id="9806583at2"/>
<dbReference type="AlphaFoldDB" id="A0A4S3KMX5"/>
<evidence type="ECO:0000256" key="1">
    <source>
        <dbReference type="ARBA" id="ARBA00001911"/>
    </source>
</evidence>
<keyword evidence="4" id="KW-0547">Nucleotide-binding</keyword>
<gene>
    <name evidence="10" type="ORF">B1991_00020</name>
</gene>
<evidence type="ECO:0000256" key="2">
    <source>
        <dbReference type="ARBA" id="ARBA00001941"/>
    </source>
</evidence>
<dbReference type="Proteomes" id="UP000306317">
    <property type="component" value="Unassembled WGS sequence"/>
</dbReference>
<dbReference type="PIRSF" id="PIRSF001455">
    <property type="entry name" value="DHQ_synth"/>
    <property type="match status" value="1"/>
</dbReference>
<dbReference type="EMBL" id="MWIO01000001">
    <property type="protein sequence ID" value="THD10272.1"/>
    <property type="molecule type" value="Genomic_DNA"/>
</dbReference>
<comment type="caution">
    <text evidence="10">The sequence shown here is derived from an EMBL/GenBank/DDBJ whole genome shotgun (WGS) entry which is preliminary data.</text>
</comment>
<evidence type="ECO:0000259" key="8">
    <source>
        <dbReference type="Pfam" id="PF01761"/>
    </source>
</evidence>
<keyword evidence="5" id="KW-0520">NAD</keyword>
<dbReference type="PANTHER" id="PTHR43622">
    <property type="entry name" value="3-DEHYDROQUINATE SYNTHASE"/>
    <property type="match status" value="1"/>
</dbReference>
<dbReference type="SUPFAM" id="SSF56796">
    <property type="entry name" value="Dehydroquinate synthase-like"/>
    <property type="match status" value="1"/>
</dbReference>
<dbReference type="InterPro" id="IPR056179">
    <property type="entry name" value="DHQS_C"/>
</dbReference>
<dbReference type="InterPro" id="IPR050071">
    <property type="entry name" value="Dehydroquinate_synthase"/>
</dbReference>
<dbReference type="InterPro" id="IPR035872">
    <property type="entry name" value="EEVS-like"/>
</dbReference>